<reference evidence="3" key="1">
    <citation type="submission" date="2021-11" db="EMBL/GenBank/DDBJ databases">
        <authorList>
            <person name="Herlambang A."/>
            <person name="Guo Y."/>
            <person name="Takashima Y."/>
            <person name="Nishizawa T."/>
        </authorList>
    </citation>
    <scope>NUCLEOTIDE SEQUENCE</scope>
    <source>
        <strain evidence="3">E1425</strain>
    </source>
</reference>
<comment type="caution">
    <text evidence="3">The sequence shown here is derived from an EMBL/GenBank/DDBJ whole genome shotgun (WGS) entry which is preliminary data.</text>
</comment>
<dbReference type="AlphaFoldDB" id="A0A9P3M083"/>
<accession>A0A9P3M083</accession>
<feature type="region of interest" description="Disordered" evidence="1">
    <location>
        <begin position="67"/>
        <end position="95"/>
    </location>
</feature>
<feature type="compositionally biased region" description="Basic and acidic residues" evidence="1">
    <location>
        <begin position="75"/>
        <end position="91"/>
    </location>
</feature>
<organism evidence="3 4">
    <name type="scientific">Entomortierella parvispora</name>
    <dbReference type="NCBI Taxonomy" id="205924"/>
    <lineage>
        <taxon>Eukaryota</taxon>
        <taxon>Fungi</taxon>
        <taxon>Fungi incertae sedis</taxon>
        <taxon>Mucoromycota</taxon>
        <taxon>Mortierellomycotina</taxon>
        <taxon>Mortierellomycetes</taxon>
        <taxon>Mortierellales</taxon>
        <taxon>Mortierellaceae</taxon>
        <taxon>Entomortierella</taxon>
    </lineage>
</organism>
<proteinExistence type="predicted"/>
<keyword evidence="4" id="KW-1185">Reference proteome</keyword>
<name>A0A9P3M083_9FUNG</name>
<gene>
    <name evidence="3" type="ORF">EMPS_09362</name>
</gene>
<feature type="domain" description="MCMDC2 N-terminal" evidence="2">
    <location>
        <begin position="100"/>
        <end position="201"/>
    </location>
</feature>
<dbReference type="Proteomes" id="UP000827284">
    <property type="component" value="Unassembled WGS sequence"/>
</dbReference>
<dbReference type="Pfam" id="PF26063">
    <property type="entry name" value="MCMDC2_N"/>
    <property type="match status" value="1"/>
</dbReference>
<dbReference type="OrthoDB" id="2015372at2759"/>
<dbReference type="InterPro" id="IPR058769">
    <property type="entry name" value="MCMDC2_N"/>
</dbReference>
<sequence>MDYHLHAVPVLEQDRDSDSGFSHSTLVDAEVPVLSSDATFPSSRSSDVTATIQSLRERFICTHTLSKTARKRHEQTRDHPDRIHPADKHVLPPDPESLPLQEQIRMYITMYHMADIRRALADSVKDKIETGATIPKYVIRVQVDPVILLETCSSLGNQVLDDIGSVEPEFHMICCQLLQFFLGQESILLYEQVRLSLRLSYLPTAAQDCFLPSISAALTVTREDRANNTFVSFTGRVASTSLSEYVIYSQTFICTNSRCNNHDYLHHRPRASSCRVIKRTEDGGFMETGTNATLLKIDLNCSHCGQEMPESVLDRVYMKEQKLEVVCDNGVEQSGCFIHQLPIVLQDDLANRVSLGEQVRIIGRLYRSVPKSTANCYHHGVKVEVNNIWRLDQPPSTVPPLFVQLLRRQTSGWNMSQAIVDLIVLFP</sequence>
<protein>
    <recommendedName>
        <fullName evidence="2">MCMDC2 N-terminal domain-containing protein</fullName>
    </recommendedName>
</protein>
<dbReference type="EMBL" id="BQFW01000013">
    <property type="protein sequence ID" value="GJJ77003.1"/>
    <property type="molecule type" value="Genomic_DNA"/>
</dbReference>
<reference evidence="3" key="2">
    <citation type="journal article" date="2022" name="Microbiol. Resour. Announc.">
        <title>Whole-Genome Sequence of Entomortierella parvispora E1425, a Mucoromycotan Fungus Associated with Burkholderiaceae-Related Endosymbiotic Bacteria.</title>
        <authorList>
            <person name="Herlambang A."/>
            <person name="Guo Y."/>
            <person name="Takashima Y."/>
            <person name="Narisawa K."/>
            <person name="Ohta H."/>
            <person name="Nishizawa T."/>
        </authorList>
    </citation>
    <scope>NUCLEOTIDE SEQUENCE</scope>
    <source>
        <strain evidence="3">E1425</strain>
    </source>
</reference>
<evidence type="ECO:0000313" key="3">
    <source>
        <dbReference type="EMBL" id="GJJ77003.1"/>
    </source>
</evidence>
<evidence type="ECO:0000259" key="2">
    <source>
        <dbReference type="Pfam" id="PF26063"/>
    </source>
</evidence>
<evidence type="ECO:0000256" key="1">
    <source>
        <dbReference type="SAM" id="MobiDB-lite"/>
    </source>
</evidence>
<evidence type="ECO:0000313" key="4">
    <source>
        <dbReference type="Proteomes" id="UP000827284"/>
    </source>
</evidence>